<evidence type="ECO:0000313" key="3">
    <source>
        <dbReference type="EMBL" id="KGM07063.1"/>
    </source>
</evidence>
<sequence>MPPDAIILDIMKPGSIDGIEGCRRIKKTMQKRTKSKLSYCVKGQKK</sequence>
<protein>
    <submittedName>
        <fullName evidence="3">Chemotaxis protein CheY</fullName>
    </submittedName>
</protein>
<gene>
    <name evidence="3" type="ORF">LP43_1564</name>
</gene>
<dbReference type="GO" id="GO:0000160">
    <property type="term" value="P:phosphorelay signal transduction system"/>
    <property type="evidence" value="ECO:0007669"/>
    <property type="project" value="InterPro"/>
</dbReference>
<comment type="caution">
    <text evidence="3">The sequence shown here is derived from an EMBL/GenBank/DDBJ whole genome shotgun (WGS) entry which is preliminary data.</text>
</comment>
<dbReference type="EMBL" id="JRQD01000003">
    <property type="protein sequence ID" value="KGM07063.1"/>
    <property type="molecule type" value="Genomic_DNA"/>
</dbReference>
<evidence type="ECO:0000256" key="1">
    <source>
        <dbReference type="PROSITE-ProRule" id="PRU00169"/>
    </source>
</evidence>
<dbReference type="Gene3D" id="3.40.50.2300">
    <property type="match status" value="1"/>
</dbReference>
<dbReference type="AlphaFoldDB" id="A0A0A0BEW1"/>
<reference evidence="3 4" key="1">
    <citation type="submission" date="2014-09" db="EMBL/GenBank/DDBJ databases">
        <authorList>
            <person name="Grob C."/>
            <person name="Taubert M."/>
            <person name="Howat A.M."/>
            <person name="Burns O.J."/>
            <person name="Dixon J.L."/>
            <person name="Chen Y."/>
            <person name="Murrell J.C."/>
        </authorList>
    </citation>
    <scope>NUCLEOTIDE SEQUENCE [LARGE SCALE GENOMIC DNA]</scope>
    <source>
        <strain evidence="3">L4</strain>
    </source>
</reference>
<name>A0A0A0BEW1_9GAMM</name>
<dbReference type="InterPro" id="IPR011006">
    <property type="entry name" value="CheY-like_superfamily"/>
</dbReference>
<evidence type="ECO:0000259" key="2">
    <source>
        <dbReference type="PROSITE" id="PS50110"/>
    </source>
</evidence>
<keyword evidence="1" id="KW-0597">Phosphoprotein</keyword>
<evidence type="ECO:0000313" key="4">
    <source>
        <dbReference type="Proteomes" id="UP000029999"/>
    </source>
</evidence>
<dbReference type="SUPFAM" id="SSF52172">
    <property type="entry name" value="CheY-like"/>
    <property type="match status" value="1"/>
</dbReference>
<accession>A0A0A0BEW1</accession>
<proteinExistence type="predicted"/>
<dbReference type="Proteomes" id="UP000029999">
    <property type="component" value="Unassembled WGS sequence"/>
</dbReference>
<organism evidence="3 4">
    <name type="scientific">Methylophaga thiooxydans</name>
    <dbReference type="NCBI Taxonomy" id="392484"/>
    <lineage>
        <taxon>Bacteria</taxon>
        <taxon>Pseudomonadati</taxon>
        <taxon>Pseudomonadota</taxon>
        <taxon>Gammaproteobacteria</taxon>
        <taxon>Thiotrichales</taxon>
        <taxon>Piscirickettsiaceae</taxon>
        <taxon>Methylophaga</taxon>
    </lineage>
</organism>
<dbReference type="PROSITE" id="PS50110">
    <property type="entry name" value="RESPONSE_REGULATORY"/>
    <property type="match status" value="1"/>
</dbReference>
<dbReference type="STRING" id="392484.LP43_1564"/>
<feature type="domain" description="Response regulatory" evidence="2">
    <location>
        <begin position="1"/>
        <end position="46"/>
    </location>
</feature>
<dbReference type="InterPro" id="IPR001789">
    <property type="entry name" value="Sig_transdc_resp-reg_receiver"/>
</dbReference>
<feature type="modified residue" description="4-aspartylphosphate" evidence="1">
    <location>
        <position position="9"/>
    </location>
</feature>